<proteinExistence type="inferred from homology"/>
<evidence type="ECO:0000256" key="4">
    <source>
        <dbReference type="ARBA" id="ARBA00022692"/>
    </source>
</evidence>
<dbReference type="GO" id="GO:0005886">
    <property type="term" value="C:plasma membrane"/>
    <property type="evidence" value="ECO:0007669"/>
    <property type="project" value="UniProtKB-SubCell"/>
</dbReference>
<organism evidence="9 10">
    <name type="scientific">Rhodoferax koreensis</name>
    <dbReference type="NCBI Taxonomy" id="1842727"/>
    <lineage>
        <taxon>Bacteria</taxon>
        <taxon>Pseudomonadati</taxon>
        <taxon>Pseudomonadota</taxon>
        <taxon>Betaproteobacteria</taxon>
        <taxon>Burkholderiales</taxon>
        <taxon>Comamonadaceae</taxon>
        <taxon>Rhodoferax</taxon>
    </lineage>
</organism>
<comment type="subcellular location">
    <subcellularLocation>
        <location evidence="1 7">Cell membrane</location>
        <topology evidence="1 7">Multi-pass membrane protein</topology>
    </subcellularLocation>
</comment>
<dbReference type="InterPro" id="IPR000515">
    <property type="entry name" value="MetI-like"/>
</dbReference>
<comment type="similarity">
    <text evidence="7">Belongs to the binding-protein-dependent transport system permease family.</text>
</comment>
<dbReference type="PANTHER" id="PTHR32243:SF18">
    <property type="entry name" value="INNER MEMBRANE ABC TRANSPORTER PERMEASE PROTEIN YCJP"/>
    <property type="match status" value="1"/>
</dbReference>
<evidence type="ECO:0000256" key="6">
    <source>
        <dbReference type="ARBA" id="ARBA00023136"/>
    </source>
</evidence>
<feature type="transmembrane region" description="Helical" evidence="7">
    <location>
        <begin position="103"/>
        <end position="130"/>
    </location>
</feature>
<dbReference type="OrthoDB" id="9794684at2"/>
<evidence type="ECO:0000313" key="10">
    <source>
        <dbReference type="Proteomes" id="UP000186609"/>
    </source>
</evidence>
<evidence type="ECO:0000313" key="9">
    <source>
        <dbReference type="EMBL" id="APW39687.1"/>
    </source>
</evidence>
<feature type="transmembrane region" description="Helical" evidence="7">
    <location>
        <begin position="183"/>
        <end position="205"/>
    </location>
</feature>
<keyword evidence="6 7" id="KW-0472">Membrane</keyword>
<gene>
    <name evidence="9" type="ORF">RD110_22830</name>
</gene>
<evidence type="ECO:0000256" key="3">
    <source>
        <dbReference type="ARBA" id="ARBA00022475"/>
    </source>
</evidence>
<keyword evidence="3" id="KW-1003">Cell membrane</keyword>
<feature type="transmembrane region" description="Helical" evidence="7">
    <location>
        <begin position="12"/>
        <end position="31"/>
    </location>
</feature>
<dbReference type="Pfam" id="PF00528">
    <property type="entry name" value="BPD_transp_1"/>
    <property type="match status" value="1"/>
</dbReference>
<dbReference type="STRING" id="1842727.RD110_22830"/>
<protein>
    <submittedName>
        <fullName evidence="9">Sugar ABC transporter</fullName>
    </submittedName>
</protein>
<keyword evidence="5 7" id="KW-1133">Transmembrane helix</keyword>
<dbReference type="GO" id="GO:0055085">
    <property type="term" value="P:transmembrane transport"/>
    <property type="evidence" value="ECO:0007669"/>
    <property type="project" value="InterPro"/>
</dbReference>
<evidence type="ECO:0000256" key="2">
    <source>
        <dbReference type="ARBA" id="ARBA00022448"/>
    </source>
</evidence>
<evidence type="ECO:0000256" key="1">
    <source>
        <dbReference type="ARBA" id="ARBA00004651"/>
    </source>
</evidence>
<evidence type="ECO:0000259" key="8">
    <source>
        <dbReference type="PROSITE" id="PS50928"/>
    </source>
</evidence>
<reference evidence="9 10" key="1">
    <citation type="submission" date="2017-01" db="EMBL/GenBank/DDBJ databases">
        <authorList>
            <person name="Mah S.A."/>
            <person name="Swanson W.J."/>
            <person name="Moy G.W."/>
            <person name="Vacquier V.D."/>
        </authorList>
    </citation>
    <scope>NUCLEOTIDE SEQUENCE [LARGE SCALE GENOMIC DNA]</scope>
    <source>
        <strain evidence="9 10">DCY110</strain>
    </source>
</reference>
<evidence type="ECO:0000256" key="5">
    <source>
        <dbReference type="ARBA" id="ARBA00022989"/>
    </source>
</evidence>
<dbReference type="PANTHER" id="PTHR32243">
    <property type="entry name" value="MALTOSE TRANSPORT SYSTEM PERMEASE-RELATED"/>
    <property type="match status" value="1"/>
</dbReference>
<evidence type="ECO:0000256" key="7">
    <source>
        <dbReference type="RuleBase" id="RU363032"/>
    </source>
</evidence>
<feature type="transmembrane region" description="Helical" evidence="7">
    <location>
        <begin position="142"/>
        <end position="162"/>
    </location>
</feature>
<dbReference type="InterPro" id="IPR035906">
    <property type="entry name" value="MetI-like_sf"/>
</dbReference>
<dbReference type="Gene3D" id="1.10.3720.10">
    <property type="entry name" value="MetI-like"/>
    <property type="match status" value="1"/>
</dbReference>
<sequence>MNQTLSWSHGLRIALVLALLGVAAFPIYWMLVTSLTSSPDLFAAKPHLLPDFAQWSVYGHAFSTTAVGTWLKNSAIVAFGTAALSIVLAIFPAYVLSRYRLPAVAILGVALFVTQMLPEAMLVVPLYAIFGELGLLNSLTGLILANTAFTVPVITLILKGAVDGVPIDIEEAACIDGCTRLGIVLTVVLPLVAPSLAAAAVIAFFHGWNEYVFAQTLISDQGLQTASVGLAGFVGELSTPMHTVMAIGLMYTLPAVVFYLFVQRYVVSGMTAGSVKG</sequence>
<feature type="domain" description="ABC transmembrane type-1" evidence="8">
    <location>
        <begin position="71"/>
        <end position="262"/>
    </location>
</feature>
<dbReference type="Proteomes" id="UP000186609">
    <property type="component" value="Chromosome"/>
</dbReference>
<dbReference type="InterPro" id="IPR050901">
    <property type="entry name" value="BP-dep_ABC_trans_perm"/>
</dbReference>
<accession>A0A1P8K113</accession>
<dbReference type="PROSITE" id="PS50928">
    <property type="entry name" value="ABC_TM1"/>
    <property type="match status" value="1"/>
</dbReference>
<dbReference type="RefSeq" id="WP_076202226.1">
    <property type="nucleotide sequence ID" value="NZ_CP019236.1"/>
</dbReference>
<dbReference type="SUPFAM" id="SSF161098">
    <property type="entry name" value="MetI-like"/>
    <property type="match status" value="1"/>
</dbReference>
<keyword evidence="4 7" id="KW-0812">Transmembrane</keyword>
<feature type="transmembrane region" description="Helical" evidence="7">
    <location>
        <begin position="75"/>
        <end position="96"/>
    </location>
</feature>
<dbReference type="AlphaFoldDB" id="A0A1P8K113"/>
<dbReference type="EMBL" id="CP019236">
    <property type="protein sequence ID" value="APW39687.1"/>
    <property type="molecule type" value="Genomic_DNA"/>
</dbReference>
<feature type="transmembrane region" description="Helical" evidence="7">
    <location>
        <begin position="243"/>
        <end position="262"/>
    </location>
</feature>
<keyword evidence="10" id="KW-1185">Reference proteome</keyword>
<keyword evidence="2 7" id="KW-0813">Transport</keyword>
<dbReference type="KEGG" id="rhy:RD110_22830"/>
<name>A0A1P8K113_9BURK</name>
<dbReference type="CDD" id="cd06261">
    <property type="entry name" value="TM_PBP2"/>
    <property type="match status" value="1"/>
</dbReference>